<keyword evidence="2" id="KW-1185">Reference proteome</keyword>
<name>A0ABU8WSK5_9BURK</name>
<sequence>MTKKLRADLTSDEKALLRHGRALGSTSAIAFLRREVERHHGAGQQPHDEGRDATVEGVRERHLEPALSPGGGYVTK</sequence>
<evidence type="ECO:0000313" key="2">
    <source>
        <dbReference type="Proteomes" id="UP001385892"/>
    </source>
</evidence>
<evidence type="ECO:0008006" key="3">
    <source>
        <dbReference type="Google" id="ProtNLM"/>
    </source>
</evidence>
<dbReference type="EMBL" id="JBBKZT010000015">
    <property type="protein sequence ID" value="MEJ8850471.1"/>
    <property type="molecule type" value="Genomic_DNA"/>
</dbReference>
<protein>
    <recommendedName>
        <fullName evidence="3">CopG family transcriptional regulator</fullName>
    </recommendedName>
</protein>
<accession>A0ABU8WSK5</accession>
<dbReference type="Proteomes" id="UP001385892">
    <property type="component" value="Unassembled WGS sequence"/>
</dbReference>
<comment type="caution">
    <text evidence="1">The sequence shown here is derived from an EMBL/GenBank/DDBJ whole genome shotgun (WGS) entry which is preliminary data.</text>
</comment>
<gene>
    <name evidence="1" type="ORF">WKW82_27795</name>
</gene>
<dbReference type="RefSeq" id="WP_340345822.1">
    <property type="nucleotide sequence ID" value="NZ_JBBKZT010000015.1"/>
</dbReference>
<proteinExistence type="predicted"/>
<evidence type="ECO:0000313" key="1">
    <source>
        <dbReference type="EMBL" id="MEJ8850471.1"/>
    </source>
</evidence>
<organism evidence="1 2">
    <name type="scientific">Variovorax rhizosphaerae</name>
    <dbReference type="NCBI Taxonomy" id="1836200"/>
    <lineage>
        <taxon>Bacteria</taxon>
        <taxon>Pseudomonadati</taxon>
        <taxon>Pseudomonadota</taxon>
        <taxon>Betaproteobacteria</taxon>
        <taxon>Burkholderiales</taxon>
        <taxon>Comamonadaceae</taxon>
        <taxon>Variovorax</taxon>
    </lineage>
</organism>
<reference evidence="1 2" key="1">
    <citation type="submission" date="2024-03" db="EMBL/GenBank/DDBJ databases">
        <title>Novel species of the genus Variovorax.</title>
        <authorList>
            <person name="Liu Q."/>
            <person name="Xin Y.-H."/>
        </authorList>
    </citation>
    <scope>NUCLEOTIDE SEQUENCE [LARGE SCALE GENOMIC DNA]</scope>
    <source>
        <strain evidence="1 2">KACC 18900</strain>
    </source>
</reference>